<dbReference type="InterPro" id="IPR006311">
    <property type="entry name" value="TAT_signal"/>
</dbReference>
<dbReference type="STRING" id="1325564.NSJP_0330"/>
<dbReference type="PROSITE" id="PS51318">
    <property type="entry name" value="TAT"/>
    <property type="match status" value="1"/>
</dbReference>
<evidence type="ECO:0000313" key="1">
    <source>
        <dbReference type="EMBL" id="SLM46502.1"/>
    </source>
</evidence>
<dbReference type="KEGG" id="nja:NSJP_0330"/>
<dbReference type="OrthoDB" id="9814556at2"/>
<dbReference type="SUPFAM" id="SSF51905">
    <property type="entry name" value="FAD/NAD(P)-binding domain"/>
    <property type="match status" value="1"/>
</dbReference>
<proteinExistence type="predicted"/>
<gene>
    <name evidence="1" type="ORF">NSJP_0330</name>
</gene>
<sequence length="641" mass="70880">MTDRSRITRRDFLDGILLALGSTLLPPMALGDGFDRWLTDDDYPPGRTGLRGNHPGALETAHALAWTGKRDWGTVTEPDGSDYDLAVVGAGISGLAAAWFFRQQNPKAKILLLDNHDDFGGHAKRNEFLVDGRTRLSYGGSQTIQTPGRYSRIAASLLRDLGVKFDRFVSAYDMTFFRRHALRPVTFFDGKTYGKASLVPYTLTDLSWGVPGIVRSALSPEQAVERMPLGSRAKEQLLRIMTGGDNALDRIAAAARLGYAGSTPYFTFLREQHHADDPDVFRLLRSLPAEYTGQGADTLSTLEALALELPGITPRAVSNLAPEPSSRLTLDETEPYIHHFPDGNASIARLLVRQLMPHVAPGSTMDDVVLAPFDYGRLDRSDSPVRLRLNSTVVRVTHDGPPHRADRVSVTYVHKNRAYRVRATHCVLACYNMMIPHLVPELPQEQKDALRQAAKAPLVYTTVSLRNWRAIREVGLGAAECPGSFHQSVLLDYPVRMGGYGLSDDPAHPMIVTMIHVPLADDYGTPPREQFRQGRFKLFSMPFAQFETAVKDHLNDMLGQGGFDADRDIQAITVNRWAHGYAYQGSALYDPEVAPERSHHVLGRRPMGHITIANSDAGARAYVDTAIDQAWRAVQELPVSS</sequence>
<dbReference type="Gene3D" id="3.50.50.60">
    <property type="entry name" value="FAD/NAD(P)-binding domain"/>
    <property type="match status" value="2"/>
</dbReference>
<dbReference type="PANTHER" id="PTHR42923">
    <property type="entry name" value="PROTOPORPHYRINOGEN OXIDASE"/>
    <property type="match status" value="1"/>
</dbReference>
<dbReference type="InterPro" id="IPR050464">
    <property type="entry name" value="Zeta_carotene_desat/Oxidored"/>
</dbReference>
<dbReference type="GO" id="GO:0016491">
    <property type="term" value="F:oxidoreductase activity"/>
    <property type="evidence" value="ECO:0007669"/>
    <property type="project" value="TreeGrafter"/>
</dbReference>
<dbReference type="RefSeq" id="WP_080885178.1">
    <property type="nucleotide sequence ID" value="NZ_LT828648.1"/>
</dbReference>
<dbReference type="Pfam" id="PF13450">
    <property type="entry name" value="NAD_binding_8"/>
    <property type="match status" value="1"/>
</dbReference>
<reference evidence="1 2" key="1">
    <citation type="submission" date="2017-03" db="EMBL/GenBank/DDBJ databases">
        <authorList>
            <person name="Afonso C.L."/>
            <person name="Miller P.J."/>
            <person name="Scott M.A."/>
            <person name="Spackman E."/>
            <person name="Goraichik I."/>
            <person name="Dimitrov K.M."/>
            <person name="Suarez D.L."/>
            <person name="Swayne D.E."/>
        </authorList>
    </citation>
    <scope>NUCLEOTIDE SEQUENCE [LARGE SCALE GENOMIC DNA]</scope>
    <source>
        <strain evidence="1">Genome sequencing of Nitrospira japonica strain NJ11</strain>
    </source>
</reference>
<name>A0A1W1I0J6_9BACT</name>
<accession>A0A1W1I0J6</accession>
<keyword evidence="2" id="KW-1185">Reference proteome</keyword>
<dbReference type="AlphaFoldDB" id="A0A1W1I0J6"/>
<dbReference type="Proteomes" id="UP000192042">
    <property type="component" value="Chromosome I"/>
</dbReference>
<dbReference type="PANTHER" id="PTHR42923:SF3">
    <property type="entry name" value="PROTOPORPHYRINOGEN OXIDASE"/>
    <property type="match status" value="1"/>
</dbReference>
<dbReference type="InterPro" id="IPR036188">
    <property type="entry name" value="FAD/NAD-bd_sf"/>
</dbReference>
<protein>
    <submittedName>
        <fullName evidence="1">Twin-arginine translocation pathway signal</fullName>
    </submittedName>
</protein>
<dbReference type="EMBL" id="LT828648">
    <property type="protein sequence ID" value="SLM46502.1"/>
    <property type="molecule type" value="Genomic_DNA"/>
</dbReference>
<organism evidence="1 2">
    <name type="scientific">Nitrospira japonica</name>
    <dbReference type="NCBI Taxonomy" id="1325564"/>
    <lineage>
        <taxon>Bacteria</taxon>
        <taxon>Pseudomonadati</taxon>
        <taxon>Nitrospirota</taxon>
        <taxon>Nitrospiria</taxon>
        <taxon>Nitrospirales</taxon>
        <taxon>Nitrospiraceae</taxon>
        <taxon>Nitrospira</taxon>
    </lineage>
</organism>
<evidence type="ECO:0000313" key="2">
    <source>
        <dbReference type="Proteomes" id="UP000192042"/>
    </source>
</evidence>